<protein>
    <submittedName>
        <fullName evidence="1">Uncharacterized protein</fullName>
    </submittedName>
</protein>
<proteinExistence type="predicted"/>
<reference evidence="1" key="2">
    <citation type="journal article" name="Front. Microbiol.">
        <title>Degradative Capacity of Two Strains of Rhodonia placenta: From Phenotype to Genotype.</title>
        <authorList>
            <person name="Kolle M."/>
            <person name="Horta M.A.C."/>
            <person name="Nowrousian M."/>
            <person name="Ohm R.A."/>
            <person name="Benz J.P."/>
            <person name="Pilgard A."/>
        </authorList>
    </citation>
    <scope>NUCLEOTIDE SEQUENCE</scope>
    <source>
        <strain evidence="1">FPRL280</strain>
    </source>
</reference>
<reference evidence="1" key="1">
    <citation type="submission" date="2020-11" db="EMBL/GenBank/DDBJ databases">
        <authorList>
            <person name="Koelle M."/>
            <person name="Horta M.A.C."/>
            <person name="Nowrousian M."/>
            <person name="Ohm R.A."/>
            <person name="Benz P."/>
            <person name="Pilgard A."/>
        </authorList>
    </citation>
    <scope>NUCLEOTIDE SEQUENCE</scope>
    <source>
        <strain evidence="1">FPRL280</strain>
    </source>
</reference>
<dbReference type="Proteomes" id="UP000639403">
    <property type="component" value="Unassembled WGS sequence"/>
</dbReference>
<evidence type="ECO:0000313" key="2">
    <source>
        <dbReference type="Proteomes" id="UP000639403"/>
    </source>
</evidence>
<name>A0A8H7NWF3_9APHY</name>
<evidence type="ECO:0000313" key="1">
    <source>
        <dbReference type="EMBL" id="KAF9807230.1"/>
    </source>
</evidence>
<dbReference type="EMBL" id="JADOXO010000285">
    <property type="protein sequence ID" value="KAF9807230.1"/>
    <property type="molecule type" value="Genomic_DNA"/>
</dbReference>
<gene>
    <name evidence="1" type="ORF">IEO21_08304</name>
</gene>
<comment type="caution">
    <text evidence="1">The sequence shown here is derived from an EMBL/GenBank/DDBJ whole genome shotgun (WGS) entry which is preliminary data.</text>
</comment>
<dbReference type="AlphaFoldDB" id="A0A8H7NWF3"/>
<accession>A0A8H7NWF3</accession>
<organism evidence="1 2">
    <name type="scientific">Rhodonia placenta</name>
    <dbReference type="NCBI Taxonomy" id="104341"/>
    <lineage>
        <taxon>Eukaryota</taxon>
        <taxon>Fungi</taxon>
        <taxon>Dikarya</taxon>
        <taxon>Basidiomycota</taxon>
        <taxon>Agaricomycotina</taxon>
        <taxon>Agaricomycetes</taxon>
        <taxon>Polyporales</taxon>
        <taxon>Adustoporiaceae</taxon>
        <taxon>Rhodonia</taxon>
    </lineage>
</organism>
<sequence>MTLAFAGPDLFVFEDDVTSDRHLDAEAI</sequence>